<name>A0A397W9P2_9GLOM</name>
<protein>
    <submittedName>
        <fullName evidence="1">Uncharacterized protein</fullName>
    </submittedName>
</protein>
<gene>
    <name evidence="1" type="ORF">C2G38_2026460</name>
</gene>
<dbReference type="OrthoDB" id="10516356at2759"/>
<dbReference type="EMBL" id="QKWP01000003">
    <property type="protein sequence ID" value="RIB30862.1"/>
    <property type="molecule type" value="Genomic_DNA"/>
</dbReference>
<organism evidence="1 2">
    <name type="scientific">Gigaspora rosea</name>
    <dbReference type="NCBI Taxonomy" id="44941"/>
    <lineage>
        <taxon>Eukaryota</taxon>
        <taxon>Fungi</taxon>
        <taxon>Fungi incertae sedis</taxon>
        <taxon>Mucoromycota</taxon>
        <taxon>Glomeromycotina</taxon>
        <taxon>Glomeromycetes</taxon>
        <taxon>Diversisporales</taxon>
        <taxon>Gigasporaceae</taxon>
        <taxon>Gigaspora</taxon>
    </lineage>
</organism>
<reference evidence="1 2" key="1">
    <citation type="submission" date="2018-06" db="EMBL/GenBank/DDBJ databases">
        <title>Comparative genomics reveals the genomic features of Rhizophagus irregularis, R. cerebriforme, R. diaphanum and Gigaspora rosea, and their symbiotic lifestyle signature.</title>
        <authorList>
            <person name="Morin E."/>
            <person name="San Clemente H."/>
            <person name="Chen E.C.H."/>
            <person name="De La Providencia I."/>
            <person name="Hainaut M."/>
            <person name="Kuo A."/>
            <person name="Kohler A."/>
            <person name="Murat C."/>
            <person name="Tang N."/>
            <person name="Roy S."/>
            <person name="Loubradou J."/>
            <person name="Henrissat B."/>
            <person name="Grigoriev I.V."/>
            <person name="Corradi N."/>
            <person name="Roux C."/>
            <person name="Martin F.M."/>
        </authorList>
    </citation>
    <scope>NUCLEOTIDE SEQUENCE [LARGE SCALE GENOMIC DNA]</scope>
    <source>
        <strain evidence="1 2">DAOM 194757</strain>
    </source>
</reference>
<proteinExistence type="predicted"/>
<comment type="caution">
    <text evidence="1">The sequence shown here is derived from an EMBL/GenBank/DDBJ whole genome shotgun (WGS) entry which is preliminary data.</text>
</comment>
<dbReference type="AlphaFoldDB" id="A0A397W9P2"/>
<keyword evidence="2" id="KW-1185">Reference proteome</keyword>
<dbReference type="Proteomes" id="UP000266673">
    <property type="component" value="Unassembled WGS sequence"/>
</dbReference>
<evidence type="ECO:0000313" key="1">
    <source>
        <dbReference type="EMBL" id="RIB30862.1"/>
    </source>
</evidence>
<sequence>MEKNLDKLHVSYTTITLSDDLKKDFKGYKINLYNIQSSNERLVAESSLIASDYHDFPLEKIKYEENGIYRAKVYAISSNDQTISSFPGKSIKTMKRLLPPNNIQISVKINDIQILVKTNESDIQMLITCGVDQGIKKYVLGVINKETNKFISKIKEPTNDSQIVQQELSLSEIREIHNSPEIAEFHAFAQSIGNNYEFDSIIVYSNTVVTQFEAPKDLSLVLENNEFSVSYFAPIEGFYEVQIVDDDNRDKSFGIIKNKSSVGRDIIIIRIENLDENMKYIARVRKIVHDKDPTKYMPSIWQFSNVIAI</sequence>
<evidence type="ECO:0000313" key="2">
    <source>
        <dbReference type="Proteomes" id="UP000266673"/>
    </source>
</evidence>
<accession>A0A397W9P2</accession>